<dbReference type="SUPFAM" id="SSF51735">
    <property type="entry name" value="NAD(P)-binding Rossmann-fold domains"/>
    <property type="match status" value="1"/>
</dbReference>
<dbReference type="InterPro" id="IPR036291">
    <property type="entry name" value="NAD(P)-bd_dom_sf"/>
</dbReference>
<evidence type="ECO:0000256" key="3">
    <source>
        <dbReference type="SAM" id="MobiDB-lite"/>
    </source>
</evidence>
<dbReference type="Pfam" id="PF00106">
    <property type="entry name" value="adh_short"/>
    <property type="match status" value="1"/>
</dbReference>
<gene>
    <name evidence="4" type="ORF">CNF02_05755</name>
</gene>
<comment type="caution">
    <text evidence="4">The sequence shown here is derived from an EMBL/GenBank/DDBJ whole genome shotgun (WGS) entry which is preliminary data.</text>
</comment>
<proteinExistence type="inferred from homology"/>
<dbReference type="NCBIfam" id="NF006509">
    <property type="entry name" value="PRK08945.1"/>
    <property type="match status" value="1"/>
</dbReference>
<evidence type="ECO:0000313" key="4">
    <source>
        <dbReference type="EMBL" id="PDH34298.1"/>
    </source>
</evidence>
<dbReference type="InterPro" id="IPR002347">
    <property type="entry name" value="SDR_fam"/>
</dbReference>
<dbReference type="EMBL" id="NTJZ01000004">
    <property type="protein sequence ID" value="PDH34298.1"/>
    <property type="molecule type" value="Genomic_DNA"/>
</dbReference>
<dbReference type="GO" id="GO:0016491">
    <property type="term" value="F:oxidoreductase activity"/>
    <property type="evidence" value="ECO:0007669"/>
    <property type="project" value="UniProtKB-KW"/>
</dbReference>
<dbReference type="Proteomes" id="UP000219329">
    <property type="component" value="Unassembled WGS sequence"/>
</dbReference>
<dbReference type="PROSITE" id="PS00061">
    <property type="entry name" value="ADH_SHORT"/>
    <property type="match status" value="1"/>
</dbReference>
<sequence length="256" mass="28119">MFQYETVENFLSGKTILVTGASDGIGKCCAETFASYGANVVLLGKNQKKLEAIYDKIEILSPGKAIIQPVDFNIATEGDYQNLSNSLAEQFQKLDGLILNAGILGARSPIEFYPSDLWHETIQVNVNSAFSLSKALLPNLKQSPDARIIFTSSSVGREGRAHWGAYAVSKFAIEGLMQTLAEELEKTSTIRVNSLNPGGTRTSMRKSAFPAEDPKTQPLPKELMPVYLYLLSEESKPIHGKAIDVREFEPANYLPK</sequence>
<reference evidence="4 5" key="1">
    <citation type="submission" date="2017-08" db="EMBL/GenBank/DDBJ databases">
        <title>Fine stratification of microbial communities through a metagenomic profile of the photic zone.</title>
        <authorList>
            <person name="Haro-Moreno J.M."/>
            <person name="Lopez-Perez M."/>
            <person name="De La Torre J."/>
            <person name="Picazo A."/>
            <person name="Camacho A."/>
            <person name="Rodriguez-Valera F."/>
        </authorList>
    </citation>
    <scope>NUCLEOTIDE SEQUENCE [LARGE SCALE GENOMIC DNA]</scope>
    <source>
        <strain evidence="4">MED-G28</strain>
    </source>
</reference>
<dbReference type="PANTHER" id="PTHR42901:SF1">
    <property type="entry name" value="ALCOHOL DEHYDROGENASE"/>
    <property type="match status" value="1"/>
</dbReference>
<dbReference type="AlphaFoldDB" id="A0A2A5WDD4"/>
<comment type="similarity">
    <text evidence="1">Belongs to the short-chain dehydrogenases/reductases (SDR) family.</text>
</comment>
<dbReference type="InterPro" id="IPR020904">
    <property type="entry name" value="Sc_DH/Rdtase_CS"/>
</dbReference>
<organism evidence="4 5">
    <name type="scientific">OM182 bacterium MED-G28</name>
    <dbReference type="NCBI Taxonomy" id="1986256"/>
    <lineage>
        <taxon>Bacteria</taxon>
        <taxon>Pseudomonadati</taxon>
        <taxon>Pseudomonadota</taxon>
        <taxon>Gammaproteobacteria</taxon>
        <taxon>OMG group</taxon>
        <taxon>OM182 clade</taxon>
    </lineage>
</organism>
<accession>A0A2A5WDD4</accession>
<evidence type="ECO:0000256" key="1">
    <source>
        <dbReference type="ARBA" id="ARBA00006484"/>
    </source>
</evidence>
<dbReference type="Gene3D" id="3.40.50.720">
    <property type="entry name" value="NAD(P)-binding Rossmann-like Domain"/>
    <property type="match status" value="1"/>
</dbReference>
<evidence type="ECO:0000256" key="2">
    <source>
        <dbReference type="ARBA" id="ARBA00023002"/>
    </source>
</evidence>
<keyword evidence="2" id="KW-0560">Oxidoreductase</keyword>
<feature type="region of interest" description="Disordered" evidence="3">
    <location>
        <begin position="194"/>
        <end position="216"/>
    </location>
</feature>
<protein>
    <submittedName>
        <fullName evidence="4">YciK family oxidoreductase</fullName>
    </submittedName>
</protein>
<evidence type="ECO:0000313" key="5">
    <source>
        <dbReference type="Proteomes" id="UP000219329"/>
    </source>
</evidence>
<dbReference type="PANTHER" id="PTHR42901">
    <property type="entry name" value="ALCOHOL DEHYDROGENASE"/>
    <property type="match status" value="1"/>
</dbReference>
<dbReference type="PRINTS" id="PR00081">
    <property type="entry name" value="GDHRDH"/>
</dbReference>
<name>A0A2A5WDD4_9GAMM</name>